<comment type="caution">
    <text evidence="2">The sequence shown here is derived from an EMBL/GenBank/DDBJ whole genome shotgun (WGS) entry which is preliminary data.</text>
</comment>
<feature type="compositionally biased region" description="Basic and acidic residues" evidence="1">
    <location>
        <begin position="738"/>
        <end position="776"/>
    </location>
</feature>
<dbReference type="Proteomes" id="UP001190700">
    <property type="component" value="Unassembled WGS sequence"/>
</dbReference>
<keyword evidence="3" id="KW-1185">Reference proteome</keyword>
<gene>
    <name evidence="2" type="ORF">CYMTET_43987</name>
</gene>
<sequence>MVSASGGNVQPVSEAGATSHFLTKYKPIAPRPSVTPEAESSTSLKQSKGASENQNSTRQNKKRTSPSSEKLAPAERNVRICKDTRQIPGQPVASLDSWNQKIVGAEVCNPKLHTALNTPQQEASSIVPTFQVPLVEKFWPGTQGVQGAAPVPPYQYSAYGMVAPRPPLTRPQAVTLAARNGFKDLAPEIKQQHPATTSSRNEAATLTNARALNAALIGKPIANPPQATSSTGELYTVDIPQLEKAYSSSTEAVLLTDDDHVLLWTNSAYNHLVSSEAQRDPSSTATRPVPVSLSQYAFRNMHGQTCRSILWTFLHLPAEMQQQPGTAAVPLQRQRTQEERAGIWPAVKTKPTCTSTGVKPPALTPAPAPTTASTPSAIPLPVSVSTGLRRVLPTPSAVLPVQPSPYTTPAGTLASLTQMAASHTSLSPESSARAATSEALLAVTSSGLRNIPGAVEAASKLAAAASQSPIAMTRVQPAPSSSAVPTLSTVLAQVLAASCPRASSTLSTTNARSQATKVAGPVAPPPNYCNPLAAAQIRSHESIAAHTALSLPAALAAHSSAPNTAPPGLLAGTAAPSSASLTATGLAMYSPALAARVPLARSSAPLRPVATRATPVGDLGLMHWQPSCSTVATVPEAVSPQQTFAVAATVPEAVRPQQTFAVAATVPEAVRPQQTFAVAATVPEAVRPQQTFAVAATVPEAVRPQQTFAVLKEAQNDARLSIAESSVKRQAVKLKVQRQTEPRESSKTEKAKVDKQSRLAETKKQKGGTTEKKTEGLSDSVVSETDDKMSKASRDAMPCSQLCRVASERTLEASLLLANMRSIV</sequence>
<feature type="compositionally biased region" description="Basic and acidic residues" evidence="1">
    <location>
        <begin position="785"/>
        <end position="794"/>
    </location>
</feature>
<evidence type="ECO:0000313" key="3">
    <source>
        <dbReference type="Proteomes" id="UP001190700"/>
    </source>
</evidence>
<feature type="compositionally biased region" description="Polar residues" evidence="1">
    <location>
        <begin position="38"/>
        <end position="58"/>
    </location>
</feature>
<feature type="region of interest" description="Disordered" evidence="1">
    <location>
        <begin position="349"/>
        <end position="374"/>
    </location>
</feature>
<reference evidence="2 3" key="1">
    <citation type="journal article" date="2015" name="Genome Biol. Evol.">
        <title>Comparative Genomics of a Bacterivorous Green Alga Reveals Evolutionary Causalities and Consequences of Phago-Mixotrophic Mode of Nutrition.</title>
        <authorList>
            <person name="Burns J.A."/>
            <person name="Paasch A."/>
            <person name="Narechania A."/>
            <person name="Kim E."/>
        </authorList>
    </citation>
    <scope>NUCLEOTIDE SEQUENCE [LARGE SCALE GENOMIC DNA]</scope>
    <source>
        <strain evidence="2 3">PLY_AMNH</strain>
    </source>
</reference>
<feature type="region of interest" description="Disordered" evidence="1">
    <location>
        <begin position="1"/>
        <end position="79"/>
    </location>
</feature>
<dbReference type="EMBL" id="LGRX02029771">
    <property type="protein sequence ID" value="KAK3246476.1"/>
    <property type="molecule type" value="Genomic_DNA"/>
</dbReference>
<evidence type="ECO:0000313" key="2">
    <source>
        <dbReference type="EMBL" id="KAK3246476.1"/>
    </source>
</evidence>
<protein>
    <submittedName>
        <fullName evidence="2">Uncharacterized protein</fullName>
    </submittedName>
</protein>
<evidence type="ECO:0000256" key="1">
    <source>
        <dbReference type="SAM" id="MobiDB-lite"/>
    </source>
</evidence>
<name>A0AAE0C152_9CHLO</name>
<organism evidence="2 3">
    <name type="scientific">Cymbomonas tetramitiformis</name>
    <dbReference type="NCBI Taxonomy" id="36881"/>
    <lineage>
        <taxon>Eukaryota</taxon>
        <taxon>Viridiplantae</taxon>
        <taxon>Chlorophyta</taxon>
        <taxon>Pyramimonadophyceae</taxon>
        <taxon>Pyramimonadales</taxon>
        <taxon>Pyramimonadaceae</taxon>
        <taxon>Cymbomonas</taxon>
    </lineage>
</organism>
<accession>A0AAE0C152</accession>
<proteinExistence type="predicted"/>
<dbReference type="AlphaFoldDB" id="A0AAE0C152"/>
<feature type="compositionally biased region" description="Polar residues" evidence="1">
    <location>
        <begin position="1"/>
        <end position="11"/>
    </location>
</feature>
<feature type="region of interest" description="Disordered" evidence="1">
    <location>
        <begin position="731"/>
        <end position="796"/>
    </location>
</feature>